<evidence type="ECO:0000256" key="2">
    <source>
        <dbReference type="SAM" id="SignalP"/>
    </source>
</evidence>
<dbReference type="InterPro" id="IPR011990">
    <property type="entry name" value="TPR-like_helical_dom_sf"/>
</dbReference>
<dbReference type="AlphaFoldDB" id="A0A839EL85"/>
<evidence type="ECO:0008006" key="5">
    <source>
        <dbReference type="Google" id="ProtNLM"/>
    </source>
</evidence>
<dbReference type="Proteomes" id="UP000549052">
    <property type="component" value="Unassembled WGS sequence"/>
</dbReference>
<feature type="signal peptide" evidence="2">
    <location>
        <begin position="1"/>
        <end position="23"/>
    </location>
</feature>
<dbReference type="SMART" id="SM00671">
    <property type="entry name" value="SEL1"/>
    <property type="match status" value="6"/>
</dbReference>
<dbReference type="PANTHER" id="PTHR11102">
    <property type="entry name" value="SEL-1-LIKE PROTEIN"/>
    <property type="match status" value="1"/>
</dbReference>
<dbReference type="Gene3D" id="1.25.40.10">
    <property type="entry name" value="Tetratricopeptide repeat domain"/>
    <property type="match status" value="2"/>
</dbReference>
<comment type="caution">
    <text evidence="3">The sequence shown here is derived from an EMBL/GenBank/DDBJ whole genome shotgun (WGS) entry which is preliminary data.</text>
</comment>
<feature type="compositionally biased region" description="Low complexity" evidence="1">
    <location>
        <begin position="32"/>
        <end position="44"/>
    </location>
</feature>
<gene>
    <name evidence="3" type="ORF">FHW16_001916</name>
</gene>
<evidence type="ECO:0000313" key="4">
    <source>
        <dbReference type="Proteomes" id="UP000549052"/>
    </source>
</evidence>
<dbReference type="PANTHER" id="PTHR11102:SF160">
    <property type="entry name" value="ERAD-ASSOCIATED E3 UBIQUITIN-PROTEIN LIGASE COMPONENT HRD3"/>
    <property type="match status" value="1"/>
</dbReference>
<dbReference type="RefSeq" id="WP_182548802.1">
    <property type="nucleotide sequence ID" value="NZ_JACGXN010000001.1"/>
</dbReference>
<name>A0A839EL85_9HYPH</name>
<dbReference type="SUPFAM" id="SSF81901">
    <property type="entry name" value="HCP-like"/>
    <property type="match status" value="1"/>
</dbReference>
<feature type="chain" id="PRO_5032365593" description="Sel1 repeat family protein" evidence="2">
    <location>
        <begin position="24"/>
        <end position="367"/>
    </location>
</feature>
<protein>
    <recommendedName>
        <fullName evidence="5">Sel1 repeat family protein</fullName>
    </recommendedName>
</protein>
<dbReference type="InterPro" id="IPR050767">
    <property type="entry name" value="Sel1_AlgK"/>
</dbReference>
<sequence length="367" mass="38668">MGAKSGNLVCAVAAVLAAFPVLTHGVAAQTTTAPTATETPAAPAVNHAPPLTSVPTDAPQQLEAPQTTPKQDKPKLASDPTLDIVNPTRFGKAPVDEAFGAYQRGLYKTAYNLALPRAESGDGAAQVLIADMLARGLGVPVNLVESAKWYGKAAEQGVPEAQFRYGAILLQGKYASKDPARAKTLMKAAADGGNARAQFNYGQILMQEHPGALGLENAYPWFLKAAAQGLPDGEYAVSQILANGTLAVPRDDVKARGYLIKAANRGYDTAQLDLGRWLVEGRGGPRDYVSGFGWTLRAAVGGNVAAQAQLAKLYYQGLGVEGDSVKAAAWYMVARRAGLTDPELDSFMDGLDDDQMKAALTEANRLR</sequence>
<evidence type="ECO:0000313" key="3">
    <source>
        <dbReference type="EMBL" id="MBA8878234.1"/>
    </source>
</evidence>
<feature type="region of interest" description="Disordered" evidence="1">
    <location>
        <begin position="32"/>
        <end position="88"/>
    </location>
</feature>
<dbReference type="Pfam" id="PF08238">
    <property type="entry name" value="Sel1"/>
    <property type="match status" value="6"/>
</dbReference>
<accession>A0A839EL85</accession>
<reference evidence="3 4" key="1">
    <citation type="submission" date="2020-07" db="EMBL/GenBank/DDBJ databases">
        <title>Genomic Encyclopedia of Type Strains, Phase IV (KMG-V): Genome sequencing to study the core and pangenomes of soil and plant-associated prokaryotes.</title>
        <authorList>
            <person name="Whitman W."/>
        </authorList>
    </citation>
    <scope>NUCLEOTIDE SEQUENCE [LARGE SCALE GENOMIC DNA]</scope>
    <source>
        <strain evidence="3 4">AN3</strain>
    </source>
</reference>
<keyword evidence="4" id="KW-1185">Reference proteome</keyword>
<evidence type="ECO:0000256" key="1">
    <source>
        <dbReference type="SAM" id="MobiDB-lite"/>
    </source>
</evidence>
<dbReference type="InterPro" id="IPR006597">
    <property type="entry name" value="Sel1-like"/>
</dbReference>
<keyword evidence="2" id="KW-0732">Signal</keyword>
<organism evidence="3 4">
    <name type="scientific">Phyllobacterium myrsinacearum</name>
    <dbReference type="NCBI Taxonomy" id="28101"/>
    <lineage>
        <taxon>Bacteria</taxon>
        <taxon>Pseudomonadati</taxon>
        <taxon>Pseudomonadota</taxon>
        <taxon>Alphaproteobacteria</taxon>
        <taxon>Hyphomicrobiales</taxon>
        <taxon>Phyllobacteriaceae</taxon>
        <taxon>Phyllobacterium</taxon>
    </lineage>
</organism>
<feature type="compositionally biased region" description="Polar residues" evidence="1">
    <location>
        <begin position="53"/>
        <end position="69"/>
    </location>
</feature>
<dbReference type="EMBL" id="JACGXN010000001">
    <property type="protein sequence ID" value="MBA8878234.1"/>
    <property type="molecule type" value="Genomic_DNA"/>
</dbReference>
<proteinExistence type="predicted"/>